<name>G7Q8V0_9BACT</name>
<feature type="transmembrane region" description="Helical" evidence="1">
    <location>
        <begin position="223"/>
        <end position="246"/>
    </location>
</feature>
<gene>
    <name evidence="2" type="ORF">DFW101_1428</name>
</gene>
<feature type="transmembrane region" description="Helical" evidence="1">
    <location>
        <begin position="191"/>
        <end position="211"/>
    </location>
</feature>
<accession>G7Q8V0</accession>
<keyword evidence="3" id="KW-1185">Reference proteome</keyword>
<keyword evidence="1" id="KW-1133">Transmembrane helix</keyword>
<feature type="transmembrane region" description="Helical" evidence="1">
    <location>
        <begin position="101"/>
        <end position="120"/>
    </location>
</feature>
<dbReference type="OrthoDB" id="9797308at2"/>
<dbReference type="Proteomes" id="UP000004662">
    <property type="component" value="Chromosome"/>
</dbReference>
<proteinExistence type="predicted"/>
<evidence type="ECO:0000313" key="2">
    <source>
        <dbReference type="EMBL" id="EHJ47436.1"/>
    </source>
</evidence>
<feature type="transmembrane region" description="Helical" evidence="1">
    <location>
        <begin position="283"/>
        <end position="311"/>
    </location>
</feature>
<evidence type="ECO:0000313" key="3">
    <source>
        <dbReference type="Proteomes" id="UP000004662"/>
    </source>
</evidence>
<evidence type="ECO:0000256" key="1">
    <source>
        <dbReference type="SAM" id="Phobius"/>
    </source>
</evidence>
<feature type="transmembrane region" description="Helical" evidence="1">
    <location>
        <begin position="141"/>
        <end position="161"/>
    </location>
</feature>
<protein>
    <recommendedName>
        <fullName evidence="4">Nucleoside recognition domain protein</fullName>
    </recommendedName>
</protein>
<feature type="transmembrane region" description="Helical" evidence="1">
    <location>
        <begin position="35"/>
        <end position="56"/>
    </location>
</feature>
<organism evidence="2 3">
    <name type="scientific">Solidesulfovibrio carbinoliphilus subsp. oakridgensis</name>
    <dbReference type="NCBI Taxonomy" id="694327"/>
    <lineage>
        <taxon>Bacteria</taxon>
        <taxon>Pseudomonadati</taxon>
        <taxon>Thermodesulfobacteriota</taxon>
        <taxon>Desulfovibrionia</taxon>
        <taxon>Desulfovibrionales</taxon>
        <taxon>Desulfovibrionaceae</taxon>
        <taxon>Solidesulfovibrio</taxon>
    </lineage>
</organism>
<dbReference type="eggNOG" id="COG3366">
    <property type="taxonomic scope" value="Bacteria"/>
</dbReference>
<keyword evidence="1" id="KW-0812">Transmembrane</keyword>
<dbReference type="RefSeq" id="WP_009180836.1">
    <property type="nucleotide sequence ID" value="NZ_CM001368.1"/>
</dbReference>
<dbReference type="AlphaFoldDB" id="G7Q8V0"/>
<reference evidence="3" key="1">
    <citation type="journal article" date="2015" name="Genome Announc.">
        <title>High-Quality Draft Genome Sequence of Desulfovibrio carbinoliphilus FW-101-2B, an Organic Acid-Oxidizing Sulfate-Reducing Bacterium Isolated from Uranium(VI)-Contaminated Groundwater.</title>
        <authorList>
            <person name="Ramsay B.D."/>
            <person name="Hwang C."/>
            <person name="Woo H.L."/>
            <person name="Carroll S.L."/>
            <person name="Lucas S."/>
            <person name="Han J."/>
            <person name="Lapidus A.L."/>
            <person name="Cheng J.F."/>
            <person name="Goodwin L.A."/>
            <person name="Pitluck S."/>
            <person name="Peters L."/>
            <person name="Chertkov O."/>
            <person name="Held B."/>
            <person name="Detter J.C."/>
            <person name="Han C.S."/>
            <person name="Tapia R."/>
            <person name="Land M.L."/>
            <person name="Hauser L.J."/>
            <person name="Kyrpides N.C."/>
            <person name="Ivanova N.N."/>
            <person name="Mikhailova N."/>
            <person name="Pagani I."/>
            <person name="Woyke T."/>
            <person name="Arkin A.P."/>
            <person name="Dehal P."/>
            <person name="Chivian D."/>
            <person name="Criddle C.S."/>
            <person name="Wu W."/>
            <person name="Chakraborty R."/>
            <person name="Hazen T.C."/>
            <person name="Fields M.W."/>
        </authorList>
    </citation>
    <scope>NUCLEOTIDE SEQUENCE [LARGE SCALE GENOMIC DNA]</scope>
    <source>
        <strain evidence="3">FW-101-2B</strain>
    </source>
</reference>
<evidence type="ECO:0008006" key="4">
    <source>
        <dbReference type="Google" id="ProtNLM"/>
    </source>
</evidence>
<dbReference type="EMBL" id="CM001368">
    <property type="protein sequence ID" value="EHJ47436.1"/>
    <property type="molecule type" value="Genomic_DNA"/>
</dbReference>
<dbReference type="STRING" id="694327.DFW101_1428"/>
<dbReference type="HOGENOM" id="CLU_062018_0_0_7"/>
<sequence length="323" mass="33681">MQASLSVLPRVAASAAAVGAVARDAARICLDLFKVMIPILIGVKILKELGLIVYLAKPLAPLMGLVGLPPECGLTWATAIANNLYAALAVHAALVPSMEPLTVAQATVLATLMLIAHNLFVEGAIAKKCGVGFWGQTALRLAGGFGCGLVLHAVFSGFGLFTEPAPLLFAPTPGDTGLGGWALGELKNLGLIYLVIASLVGLMRFLSRLGVTKLFETALLPFLRLMGIGGAAATITVIGLVMGLAYGSGLILLDVQQGRVEKRDVFSAISLMSLSHALIEDTLLMYLIGATLWGTFVGRLVFSLIVVAVLARIAPRFARPEAA</sequence>
<keyword evidence="1" id="KW-0472">Membrane</keyword>